<dbReference type="PIRSF" id="PIRSF005739">
    <property type="entry name" value="O-mtase"/>
    <property type="match status" value="1"/>
</dbReference>
<dbReference type="PANTHER" id="PTHR43712">
    <property type="entry name" value="PUTATIVE (AFU_ORTHOLOGUE AFUA_4G14580)-RELATED"/>
    <property type="match status" value="1"/>
</dbReference>
<dbReference type="Gene3D" id="1.10.287.1350">
    <property type="match status" value="1"/>
</dbReference>
<protein>
    <submittedName>
        <fullName evidence="6">Methyltransferase</fullName>
    </submittedName>
</protein>
<sequence>MNTEDLLAGSSMNTQDLLAGSDADRGYVIGMLFAFCPAQVVHTVAKLGISDALAEGARTTSQLATALDVHEPSLKRLMRGAAQIGLVKETEKDLYVLTGAGEVLREGVPGSVRNLALTYGGEPTWKSWGRMAESVRTGRSGIELEYGSTPFEWLAAHPEAEVHFNGAMAETTATQNPVVVANCDLSATTTLVDVGGGNGTLIAGLLTANPHVTGTLYDLPMGLAEAGPVLTGAGVAGRCRIVPGDFFESVPEGHDTYVLKSVLHDWDDESAIRILRSCARAMRPDSELLIVEQIMPSGVNDFAAEPFVVMSDLNMMVCTTGKERTEEEFRELLAAAGLRLDAVRRCEFPISISILRATPA</sequence>
<feature type="domain" description="O-methyltransferase C-terminal" evidence="4">
    <location>
        <begin position="128"/>
        <end position="338"/>
    </location>
</feature>
<dbReference type="InterPro" id="IPR036388">
    <property type="entry name" value="WH-like_DNA-bd_sf"/>
</dbReference>
<dbReference type="GO" id="GO:0008168">
    <property type="term" value="F:methyltransferase activity"/>
    <property type="evidence" value="ECO:0007669"/>
    <property type="project" value="UniProtKB-KW"/>
</dbReference>
<dbReference type="EMBL" id="JBHLZU010000010">
    <property type="protein sequence ID" value="MFB9904723.1"/>
    <property type="molecule type" value="Genomic_DNA"/>
</dbReference>
<keyword evidence="1 6" id="KW-0489">Methyltransferase</keyword>
<feature type="domain" description="O-methyltransferase dimerisation" evidence="5">
    <location>
        <begin position="32"/>
        <end position="104"/>
    </location>
</feature>
<dbReference type="SUPFAM" id="SSF46785">
    <property type="entry name" value="Winged helix' DNA-binding domain"/>
    <property type="match status" value="1"/>
</dbReference>
<accession>A0ABV5ZWX9</accession>
<dbReference type="InterPro" id="IPR016461">
    <property type="entry name" value="COMT-like"/>
</dbReference>
<keyword evidence="7" id="KW-1185">Reference proteome</keyword>
<dbReference type="Gene3D" id="1.10.10.10">
    <property type="entry name" value="Winged helix-like DNA-binding domain superfamily/Winged helix DNA-binding domain"/>
    <property type="match status" value="1"/>
</dbReference>
<comment type="caution">
    <text evidence="6">The sequence shown here is derived from an EMBL/GenBank/DDBJ whole genome shotgun (WGS) entry which is preliminary data.</text>
</comment>
<evidence type="ECO:0000313" key="7">
    <source>
        <dbReference type="Proteomes" id="UP001589693"/>
    </source>
</evidence>
<dbReference type="Gene3D" id="3.40.50.150">
    <property type="entry name" value="Vaccinia Virus protein VP39"/>
    <property type="match status" value="1"/>
</dbReference>
<dbReference type="GO" id="GO:0032259">
    <property type="term" value="P:methylation"/>
    <property type="evidence" value="ECO:0007669"/>
    <property type="project" value="UniProtKB-KW"/>
</dbReference>
<dbReference type="SUPFAM" id="SSF53335">
    <property type="entry name" value="S-adenosyl-L-methionine-dependent methyltransferases"/>
    <property type="match status" value="1"/>
</dbReference>
<evidence type="ECO:0000259" key="4">
    <source>
        <dbReference type="Pfam" id="PF00891"/>
    </source>
</evidence>
<keyword evidence="3" id="KW-0949">S-adenosyl-L-methionine</keyword>
<evidence type="ECO:0000256" key="3">
    <source>
        <dbReference type="ARBA" id="ARBA00022691"/>
    </source>
</evidence>
<dbReference type="PROSITE" id="PS51683">
    <property type="entry name" value="SAM_OMT_II"/>
    <property type="match status" value="1"/>
</dbReference>
<proteinExistence type="predicted"/>
<dbReference type="InterPro" id="IPR001077">
    <property type="entry name" value="COMT_C"/>
</dbReference>
<dbReference type="RefSeq" id="WP_377851922.1">
    <property type="nucleotide sequence ID" value="NZ_JBHLZU010000010.1"/>
</dbReference>
<evidence type="ECO:0000256" key="1">
    <source>
        <dbReference type="ARBA" id="ARBA00022603"/>
    </source>
</evidence>
<name>A0ABV5ZWX9_9PSEU</name>
<keyword evidence="2" id="KW-0808">Transferase</keyword>
<dbReference type="InterPro" id="IPR029063">
    <property type="entry name" value="SAM-dependent_MTases_sf"/>
</dbReference>
<evidence type="ECO:0000259" key="5">
    <source>
        <dbReference type="Pfam" id="PF08100"/>
    </source>
</evidence>
<evidence type="ECO:0000256" key="2">
    <source>
        <dbReference type="ARBA" id="ARBA00022679"/>
    </source>
</evidence>
<dbReference type="InterPro" id="IPR036390">
    <property type="entry name" value="WH_DNA-bd_sf"/>
</dbReference>
<evidence type="ECO:0000313" key="6">
    <source>
        <dbReference type="EMBL" id="MFB9904723.1"/>
    </source>
</evidence>
<dbReference type="CDD" id="cd02440">
    <property type="entry name" value="AdoMet_MTases"/>
    <property type="match status" value="1"/>
</dbReference>
<dbReference type="Proteomes" id="UP001589693">
    <property type="component" value="Unassembled WGS sequence"/>
</dbReference>
<dbReference type="Pfam" id="PF08100">
    <property type="entry name" value="Dimerisation"/>
    <property type="match status" value="1"/>
</dbReference>
<dbReference type="PANTHER" id="PTHR43712:SF2">
    <property type="entry name" value="O-METHYLTRANSFERASE CICE"/>
    <property type="match status" value="1"/>
</dbReference>
<reference evidence="6 7" key="1">
    <citation type="submission" date="2024-09" db="EMBL/GenBank/DDBJ databases">
        <authorList>
            <person name="Sun Q."/>
            <person name="Mori K."/>
        </authorList>
    </citation>
    <scope>NUCLEOTIDE SEQUENCE [LARGE SCALE GENOMIC DNA]</scope>
    <source>
        <strain evidence="6 7">TBRC 7907</strain>
    </source>
</reference>
<dbReference type="Pfam" id="PF00891">
    <property type="entry name" value="Methyltransf_2"/>
    <property type="match status" value="1"/>
</dbReference>
<gene>
    <name evidence="6" type="ORF">ACFFQA_12345</name>
</gene>
<organism evidence="6 7">
    <name type="scientific">Allokutzneria oryzae</name>
    <dbReference type="NCBI Taxonomy" id="1378989"/>
    <lineage>
        <taxon>Bacteria</taxon>
        <taxon>Bacillati</taxon>
        <taxon>Actinomycetota</taxon>
        <taxon>Actinomycetes</taxon>
        <taxon>Pseudonocardiales</taxon>
        <taxon>Pseudonocardiaceae</taxon>
        <taxon>Allokutzneria</taxon>
    </lineage>
</organism>
<dbReference type="InterPro" id="IPR012967">
    <property type="entry name" value="COMT_dimerisation"/>
</dbReference>